<dbReference type="Pfam" id="PF01979">
    <property type="entry name" value="Amidohydro_1"/>
    <property type="match status" value="1"/>
</dbReference>
<dbReference type="GO" id="GO:0005829">
    <property type="term" value="C:cytosol"/>
    <property type="evidence" value="ECO:0007669"/>
    <property type="project" value="TreeGrafter"/>
</dbReference>
<organism evidence="3 4">
    <name type="scientific">Conexibacter arvalis</name>
    <dbReference type="NCBI Taxonomy" id="912552"/>
    <lineage>
        <taxon>Bacteria</taxon>
        <taxon>Bacillati</taxon>
        <taxon>Actinomycetota</taxon>
        <taxon>Thermoleophilia</taxon>
        <taxon>Solirubrobacterales</taxon>
        <taxon>Conexibacteraceae</taxon>
        <taxon>Conexibacter</taxon>
    </lineage>
</organism>
<comment type="caution">
    <text evidence="3">The sequence shown here is derived from an EMBL/GenBank/DDBJ whole genome shotgun (WGS) entry which is preliminary data.</text>
</comment>
<dbReference type="InterPro" id="IPR006680">
    <property type="entry name" value="Amidohydro-rel"/>
</dbReference>
<dbReference type="Proteomes" id="UP000585272">
    <property type="component" value="Unassembled WGS sequence"/>
</dbReference>
<dbReference type="EC" id="3.5.2.2" evidence="3"/>
<dbReference type="GO" id="GO:0004151">
    <property type="term" value="F:dihydroorotase activity"/>
    <property type="evidence" value="ECO:0007669"/>
    <property type="project" value="UniProtKB-EC"/>
</dbReference>
<dbReference type="InterPro" id="IPR050378">
    <property type="entry name" value="Metallo-dep_Hydrolases_sf"/>
</dbReference>
<reference evidence="3 4" key="1">
    <citation type="submission" date="2020-08" db="EMBL/GenBank/DDBJ databases">
        <title>Genomic Encyclopedia of Archaeal and Bacterial Type Strains, Phase II (KMG-II): from individual species to whole genera.</title>
        <authorList>
            <person name="Goeker M."/>
        </authorList>
    </citation>
    <scope>NUCLEOTIDE SEQUENCE [LARGE SCALE GENOMIC DNA]</scope>
    <source>
        <strain evidence="3 4">DSM 23288</strain>
    </source>
</reference>
<name>A0A840IH13_9ACTN</name>
<dbReference type="Gene3D" id="2.30.40.10">
    <property type="entry name" value="Urease, subunit C, domain 1"/>
    <property type="match status" value="1"/>
</dbReference>
<dbReference type="GO" id="GO:0004157">
    <property type="term" value="F:dihydropyrimidinase activity"/>
    <property type="evidence" value="ECO:0007669"/>
    <property type="project" value="UniProtKB-EC"/>
</dbReference>
<keyword evidence="3" id="KW-0378">Hydrolase</keyword>
<dbReference type="SUPFAM" id="SSF51338">
    <property type="entry name" value="Composite domain of metallo-dependent hydrolases"/>
    <property type="match status" value="1"/>
</dbReference>
<dbReference type="AlphaFoldDB" id="A0A840IH13"/>
<feature type="domain" description="Amidohydrolase-related" evidence="2">
    <location>
        <begin position="317"/>
        <end position="432"/>
    </location>
</feature>
<dbReference type="RefSeq" id="WP_183342964.1">
    <property type="nucleotide sequence ID" value="NZ_JACHNU010000003.1"/>
</dbReference>
<accession>A0A840IH13</accession>
<dbReference type="InterPro" id="IPR032466">
    <property type="entry name" value="Metal_Hydrolase"/>
</dbReference>
<protein>
    <submittedName>
        <fullName evidence="3">Dihydropyrimidinase/dihydroorotase</fullName>
        <ecNumber evidence="3">3.5.2.2</ecNumber>
        <ecNumber evidence="3">3.5.2.3</ecNumber>
    </submittedName>
</protein>
<dbReference type="SUPFAM" id="SSF51556">
    <property type="entry name" value="Metallo-dependent hydrolases"/>
    <property type="match status" value="1"/>
</dbReference>
<dbReference type="PANTHER" id="PTHR11647">
    <property type="entry name" value="HYDRANTOINASE/DIHYDROPYRIMIDINASE FAMILY MEMBER"/>
    <property type="match status" value="1"/>
</dbReference>
<proteinExistence type="predicted"/>
<dbReference type="EC" id="3.5.2.3" evidence="3"/>
<keyword evidence="4" id="KW-1185">Reference proteome</keyword>
<gene>
    <name evidence="3" type="ORF">BDZ31_002829</name>
</gene>
<evidence type="ECO:0000259" key="2">
    <source>
        <dbReference type="Pfam" id="PF01979"/>
    </source>
</evidence>
<evidence type="ECO:0000313" key="3">
    <source>
        <dbReference type="EMBL" id="MBB4663240.1"/>
    </source>
</evidence>
<dbReference type="PANTHER" id="PTHR11647:SF1">
    <property type="entry name" value="COLLAPSIN RESPONSE MEDIATOR PROTEIN"/>
    <property type="match status" value="1"/>
</dbReference>
<evidence type="ECO:0000313" key="4">
    <source>
        <dbReference type="Proteomes" id="UP000585272"/>
    </source>
</evidence>
<evidence type="ECO:0000256" key="1">
    <source>
        <dbReference type="ARBA" id="ARBA00001947"/>
    </source>
</evidence>
<dbReference type="InterPro" id="IPR011059">
    <property type="entry name" value="Metal-dep_hydrolase_composite"/>
</dbReference>
<dbReference type="Gene3D" id="3.20.20.140">
    <property type="entry name" value="Metal-dependent hydrolases"/>
    <property type="match status" value="1"/>
</dbReference>
<sequence>MTEPREVDLKIVGGTVVTPTGTRRAGIAIDGGRIVAIAEDSLLPPARETHDATGLHVIPGLVDTEAHPGCYVPLRDDLATESIAAVTAGVTTWGIHAPQPRMGDPDFVEYVQKEDVGSFHDVIDHFTDAVEADAAVDVFATYMVETDQHAREIPEYAKDHGVTSFKLYLQAMSPEAEPNWPGRRAGLGAGFDDGVVYQVMERTAELGYPGVVAMHCENWEIARIFDERLRAQGRTDWATWSDRSPHFLEAQHLRQYGHFAEYLGCPIYVQHATTPETYREILDLRGKGVTCYAQTGPHWLHFGKEERNAWRINVPLRSRANNPNIWRALREGVINAVGSDHVVIWGDSSYENCYNENIWELRTGFTSRVEMLLPVMLEGVHRGELTLDRMVKVACENPAKIFGVWGRKGALDVGFDADVVLVDLDRVVHVQNSMVQTRSGWTVLDGRTIHGWSVATYLRGKRMSKWEEGAPKAEFVGDADGRYLRRVPGGQPTPHQLEEVV</sequence>
<dbReference type="EMBL" id="JACHNU010000003">
    <property type="protein sequence ID" value="MBB4663240.1"/>
    <property type="molecule type" value="Genomic_DNA"/>
</dbReference>
<comment type="cofactor">
    <cofactor evidence="1">
        <name>Zn(2+)</name>
        <dbReference type="ChEBI" id="CHEBI:29105"/>
    </cofactor>
</comment>